<dbReference type="Gene3D" id="2.40.100.20">
    <property type="match status" value="1"/>
</dbReference>
<gene>
    <name evidence="2" type="ORF">S01H1_76456</name>
</gene>
<dbReference type="EMBL" id="BARS01051311">
    <property type="protein sequence ID" value="GAG44155.1"/>
    <property type="molecule type" value="Genomic_DNA"/>
</dbReference>
<reference evidence="2" key="1">
    <citation type="journal article" date="2014" name="Front. Microbiol.">
        <title>High frequency of phylogenetically diverse reductive dehalogenase-homologous genes in deep subseafloor sedimentary metagenomes.</title>
        <authorList>
            <person name="Kawai M."/>
            <person name="Futagami T."/>
            <person name="Toyoda A."/>
            <person name="Takaki Y."/>
            <person name="Nishi S."/>
            <person name="Hori S."/>
            <person name="Arai W."/>
            <person name="Tsubouchi T."/>
            <person name="Morono Y."/>
            <person name="Uchiyama I."/>
            <person name="Ito T."/>
            <person name="Fujiyama A."/>
            <person name="Inagaki F."/>
            <person name="Takami H."/>
        </authorList>
    </citation>
    <scope>NUCLEOTIDE SEQUENCE</scope>
    <source>
        <strain evidence="2">Expedition CK06-06</strain>
    </source>
</reference>
<dbReference type="Pfam" id="PF04126">
    <property type="entry name" value="Cyclophil_like"/>
    <property type="match status" value="1"/>
</dbReference>
<sequence>MTFHQFIVEFSIIGQTNIGRATLVYKLAPQTVALIHYQLQKPIQSRIVVRDGEVAIPFKIGRATPEQTSSKRDVKRGEVAYWPQSQTLIIFLKNKQTYAYPVNIIGEIDVGSMTFFDSLRIGKSIKLEKIKPSIEEEDYLEY</sequence>
<accession>X0XLW3</accession>
<dbReference type="InterPro" id="IPR025658">
    <property type="entry name" value="Cyclophilin_TM1367"/>
</dbReference>
<feature type="domain" description="Cyclophilin TM1367-like" evidence="1">
    <location>
        <begin position="29"/>
        <end position="127"/>
    </location>
</feature>
<evidence type="ECO:0000259" key="1">
    <source>
        <dbReference type="Pfam" id="PF04126"/>
    </source>
</evidence>
<name>X0XLW3_9ZZZZ</name>
<organism evidence="2">
    <name type="scientific">marine sediment metagenome</name>
    <dbReference type="NCBI Taxonomy" id="412755"/>
    <lineage>
        <taxon>unclassified sequences</taxon>
        <taxon>metagenomes</taxon>
        <taxon>ecological metagenomes</taxon>
    </lineage>
</organism>
<dbReference type="InterPro" id="IPR029000">
    <property type="entry name" value="Cyclophilin-like_dom_sf"/>
</dbReference>
<dbReference type="AlphaFoldDB" id="X0XLW3"/>
<protein>
    <recommendedName>
        <fullName evidence="1">Cyclophilin TM1367-like domain-containing protein</fullName>
    </recommendedName>
</protein>
<proteinExistence type="predicted"/>
<comment type="caution">
    <text evidence="2">The sequence shown here is derived from an EMBL/GenBank/DDBJ whole genome shotgun (WGS) entry which is preliminary data.</text>
</comment>
<evidence type="ECO:0000313" key="2">
    <source>
        <dbReference type="EMBL" id="GAG44155.1"/>
    </source>
</evidence>
<dbReference type="SUPFAM" id="SSF50891">
    <property type="entry name" value="Cyclophilin-like"/>
    <property type="match status" value="1"/>
</dbReference>